<dbReference type="RefSeq" id="WP_068442221.1">
    <property type="nucleotide sequence ID" value="NZ_CP013862.1"/>
</dbReference>
<accession>A0A0U3WDH0</accession>
<reference evidence="1 2" key="1">
    <citation type="submission" date="2016-01" db="EMBL/GenBank/DDBJ databases">
        <title>Complete genome sequence of strain Lentibacillus amyloliquefaciens LAM0015T isolated from saline sediment.</title>
        <authorList>
            <person name="Wang J.-L."/>
            <person name="He M.-X."/>
        </authorList>
    </citation>
    <scope>NUCLEOTIDE SEQUENCE [LARGE SCALE GENOMIC DNA]</scope>
    <source>
        <strain evidence="1 2">LAM0015</strain>
    </source>
</reference>
<name>A0A0U3WDH0_9BACI</name>
<proteinExistence type="predicted"/>
<dbReference type="Proteomes" id="UP000050331">
    <property type="component" value="Chromosome"/>
</dbReference>
<dbReference type="AlphaFoldDB" id="A0A0U3WDH0"/>
<dbReference type="EMBL" id="CP013862">
    <property type="protein sequence ID" value="ALX47855.1"/>
    <property type="molecule type" value="Genomic_DNA"/>
</dbReference>
<organism evidence="1 2">
    <name type="scientific">Lentibacillus amyloliquefaciens</name>
    <dbReference type="NCBI Taxonomy" id="1472767"/>
    <lineage>
        <taxon>Bacteria</taxon>
        <taxon>Bacillati</taxon>
        <taxon>Bacillota</taxon>
        <taxon>Bacilli</taxon>
        <taxon>Bacillales</taxon>
        <taxon>Bacillaceae</taxon>
        <taxon>Lentibacillus</taxon>
    </lineage>
</organism>
<sequence length="143" mass="16509">MSEENFTHTDEQVQEAIQNAKAEWQEQELNPIVAERDDLMQYKPHEPTDAEKEFQQKQTDLFNKQVDFELKQAGLADFKEVVKINDEEELSETVKSLGKVVNKIKVDSGYVPENHARDDEYSKFEKDGNTQGMIGTKLANLFK</sequence>
<dbReference type="STRING" id="1472767.AOX59_04100"/>
<dbReference type="KEGG" id="lao:AOX59_04100"/>
<gene>
    <name evidence="1" type="ORF">AOX59_04100</name>
</gene>
<dbReference type="OrthoDB" id="2862045at2"/>
<evidence type="ECO:0000313" key="1">
    <source>
        <dbReference type="EMBL" id="ALX47855.1"/>
    </source>
</evidence>
<evidence type="ECO:0000313" key="2">
    <source>
        <dbReference type="Proteomes" id="UP000050331"/>
    </source>
</evidence>
<keyword evidence="2" id="KW-1185">Reference proteome</keyword>
<protein>
    <submittedName>
        <fullName evidence="1">Uncharacterized protein</fullName>
    </submittedName>
</protein>